<evidence type="ECO:0000256" key="1">
    <source>
        <dbReference type="ARBA" id="ARBA00004123"/>
    </source>
</evidence>
<dbReference type="InterPro" id="IPR012677">
    <property type="entry name" value="Nucleotide-bd_a/b_plait_sf"/>
</dbReference>
<evidence type="ECO:0000256" key="5">
    <source>
        <dbReference type="ARBA" id="ARBA00023242"/>
    </source>
</evidence>
<evidence type="ECO:0000256" key="4">
    <source>
        <dbReference type="ARBA" id="ARBA00022884"/>
    </source>
</evidence>
<dbReference type="PROSITE" id="PS50102">
    <property type="entry name" value="RRM"/>
    <property type="match status" value="2"/>
</dbReference>
<feature type="region of interest" description="Disordered" evidence="7">
    <location>
        <begin position="77"/>
        <end position="110"/>
    </location>
</feature>
<comment type="subcellular location">
    <subcellularLocation>
        <location evidence="1">Nucleus</location>
    </subcellularLocation>
</comment>
<dbReference type="CDD" id="cd12373">
    <property type="entry name" value="RRM_SRSF3_like"/>
    <property type="match status" value="1"/>
</dbReference>
<dbReference type="InterPro" id="IPR035979">
    <property type="entry name" value="RBD_domain_sf"/>
</dbReference>
<keyword evidence="10" id="KW-1185">Reference proteome</keyword>
<dbReference type="Gene3D" id="3.30.70.330">
    <property type="match status" value="2"/>
</dbReference>
<accession>A0A6G0XSF8</accession>
<evidence type="ECO:0000256" key="6">
    <source>
        <dbReference type="PROSITE-ProRule" id="PRU00176"/>
    </source>
</evidence>
<evidence type="ECO:0000313" key="10">
    <source>
        <dbReference type="Proteomes" id="UP000481153"/>
    </source>
</evidence>
<feature type="domain" description="RRM" evidence="8">
    <location>
        <begin position="4"/>
        <end position="77"/>
    </location>
</feature>
<dbReference type="EMBL" id="VJMJ01000018">
    <property type="protein sequence ID" value="KAF0743311.1"/>
    <property type="molecule type" value="Genomic_DNA"/>
</dbReference>
<sequence>MSAIRVYVGGIPKSAGNREIEEAFQRFGKIVNVWIARNPPGFAFVDFEDPRDADDAIKDMDGKELLGERIRVQMARGGVRRGGRGDRDRSYRDGSSDRHRSSGHKVRITGLPRNADWRDVKDFVRKAGDVSFCDMDGDDAIVELASKFDLENVIRKLDDTEFDGRRVSIKAVRDRSQSPRRRASSRSRTPPRRRSSRSPPPRKKSD</sequence>
<dbReference type="InterPro" id="IPR050374">
    <property type="entry name" value="RRT5_SRSF_SR"/>
</dbReference>
<organism evidence="9 10">
    <name type="scientific">Aphanomyces euteiches</name>
    <dbReference type="NCBI Taxonomy" id="100861"/>
    <lineage>
        <taxon>Eukaryota</taxon>
        <taxon>Sar</taxon>
        <taxon>Stramenopiles</taxon>
        <taxon>Oomycota</taxon>
        <taxon>Saprolegniomycetes</taxon>
        <taxon>Saprolegniales</taxon>
        <taxon>Verrucalvaceae</taxon>
        <taxon>Aphanomyces</taxon>
    </lineage>
</organism>
<dbReference type="GO" id="GO:0006397">
    <property type="term" value="P:mRNA processing"/>
    <property type="evidence" value="ECO:0007669"/>
    <property type="project" value="UniProtKB-KW"/>
</dbReference>
<feature type="domain" description="RRM" evidence="8">
    <location>
        <begin position="104"/>
        <end position="174"/>
    </location>
</feature>
<dbReference type="Pfam" id="PF00076">
    <property type="entry name" value="RRM_1"/>
    <property type="match status" value="2"/>
</dbReference>
<dbReference type="SUPFAM" id="SSF54928">
    <property type="entry name" value="RNA-binding domain, RBD"/>
    <property type="match status" value="1"/>
</dbReference>
<proteinExistence type="predicted"/>
<dbReference type="PANTHER" id="PTHR23003:SF62">
    <property type="entry name" value="SERINE_ARGININE (SR)-TYPE SHUTTLING MRNA BINDING PROTEIN NPL3"/>
    <property type="match status" value="1"/>
</dbReference>
<evidence type="ECO:0000259" key="8">
    <source>
        <dbReference type="PROSITE" id="PS50102"/>
    </source>
</evidence>
<protein>
    <recommendedName>
        <fullName evidence="8">RRM domain-containing protein</fullName>
    </recommendedName>
</protein>
<gene>
    <name evidence="9" type="ORF">Ae201684_001937</name>
</gene>
<evidence type="ECO:0000313" key="9">
    <source>
        <dbReference type="EMBL" id="KAF0743311.1"/>
    </source>
</evidence>
<reference evidence="9 10" key="1">
    <citation type="submission" date="2019-07" db="EMBL/GenBank/DDBJ databases">
        <title>Genomics analysis of Aphanomyces spp. identifies a new class of oomycete effector associated with host adaptation.</title>
        <authorList>
            <person name="Gaulin E."/>
        </authorList>
    </citation>
    <scope>NUCLEOTIDE SEQUENCE [LARGE SCALE GENOMIC DNA]</scope>
    <source>
        <strain evidence="9 10">ATCC 201684</strain>
    </source>
</reference>
<feature type="region of interest" description="Disordered" evidence="7">
    <location>
        <begin position="168"/>
        <end position="206"/>
    </location>
</feature>
<dbReference type="SMART" id="SM00360">
    <property type="entry name" value="RRM"/>
    <property type="match status" value="2"/>
</dbReference>
<dbReference type="AlphaFoldDB" id="A0A6G0XSF8"/>
<keyword evidence="4 6" id="KW-0694">RNA-binding</keyword>
<feature type="compositionally biased region" description="Basic residues" evidence="7">
    <location>
        <begin position="178"/>
        <end position="206"/>
    </location>
</feature>
<keyword evidence="2" id="KW-0507">mRNA processing</keyword>
<feature type="compositionally biased region" description="Basic and acidic residues" evidence="7">
    <location>
        <begin position="168"/>
        <end position="177"/>
    </location>
</feature>
<keyword evidence="5" id="KW-0539">Nucleus</keyword>
<evidence type="ECO:0000256" key="7">
    <source>
        <dbReference type="SAM" id="MobiDB-lite"/>
    </source>
</evidence>
<keyword evidence="3" id="KW-0677">Repeat</keyword>
<feature type="compositionally biased region" description="Basic and acidic residues" evidence="7">
    <location>
        <begin position="83"/>
        <end position="100"/>
    </location>
</feature>
<dbReference type="VEuPathDB" id="FungiDB:AeMF1_007948"/>
<dbReference type="PANTHER" id="PTHR23003">
    <property type="entry name" value="RNA RECOGNITION MOTIF RRM DOMAIN CONTAINING PROTEIN"/>
    <property type="match status" value="1"/>
</dbReference>
<dbReference type="InterPro" id="IPR000504">
    <property type="entry name" value="RRM_dom"/>
</dbReference>
<dbReference type="Proteomes" id="UP000481153">
    <property type="component" value="Unassembled WGS sequence"/>
</dbReference>
<dbReference type="FunFam" id="3.30.70.330:FF:001074">
    <property type="entry name" value="Splicing factor, arginine/serine-rich 7"/>
    <property type="match status" value="1"/>
</dbReference>
<evidence type="ECO:0000256" key="3">
    <source>
        <dbReference type="ARBA" id="ARBA00022737"/>
    </source>
</evidence>
<dbReference type="GO" id="GO:0005737">
    <property type="term" value="C:cytoplasm"/>
    <property type="evidence" value="ECO:0007669"/>
    <property type="project" value="TreeGrafter"/>
</dbReference>
<comment type="caution">
    <text evidence="9">The sequence shown here is derived from an EMBL/GenBank/DDBJ whole genome shotgun (WGS) entry which is preliminary data.</text>
</comment>
<name>A0A6G0XSF8_9STRA</name>
<evidence type="ECO:0000256" key="2">
    <source>
        <dbReference type="ARBA" id="ARBA00022664"/>
    </source>
</evidence>
<dbReference type="GO" id="GO:0003729">
    <property type="term" value="F:mRNA binding"/>
    <property type="evidence" value="ECO:0007669"/>
    <property type="project" value="TreeGrafter"/>
</dbReference>
<dbReference type="GO" id="GO:0005634">
    <property type="term" value="C:nucleus"/>
    <property type="evidence" value="ECO:0007669"/>
    <property type="project" value="UniProtKB-SubCell"/>
</dbReference>